<organism evidence="1 2">
    <name type="scientific">Basidiobolus meristosporus CBS 931.73</name>
    <dbReference type="NCBI Taxonomy" id="1314790"/>
    <lineage>
        <taxon>Eukaryota</taxon>
        <taxon>Fungi</taxon>
        <taxon>Fungi incertae sedis</taxon>
        <taxon>Zoopagomycota</taxon>
        <taxon>Entomophthoromycotina</taxon>
        <taxon>Basidiobolomycetes</taxon>
        <taxon>Basidiobolales</taxon>
        <taxon>Basidiobolaceae</taxon>
        <taxon>Basidiobolus</taxon>
    </lineage>
</organism>
<dbReference type="EMBL" id="MCFE01000418">
    <property type="protein sequence ID" value="ORX89840.1"/>
    <property type="molecule type" value="Genomic_DNA"/>
</dbReference>
<keyword evidence="2" id="KW-1185">Reference proteome</keyword>
<dbReference type="InParanoid" id="A0A1Y1XVR0"/>
<reference evidence="1 2" key="1">
    <citation type="submission" date="2016-07" db="EMBL/GenBank/DDBJ databases">
        <title>Pervasive Adenine N6-methylation of Active Genes in Fungi.</title>
        <authorList>
            <consortium name="DOE Joint Genome Institute"/>
            <person name="Mondo S.J."/>
            <person name="Dannebaum R.O."/>
            <person name="Kuo R.C."/>
            <person name="Labutti K."/>
            <person name="Haridas S."/>
            <person name="Kuo A."/>
            <person name="Salamov A."/>
            <person name="Ahrendt S.R."/>
            <person name="Lipzen A."/>
            <person name="Sullivan W."/>
            <person name="Andreopoulos W.B."/>
            <person name="Clum A."/>
            <person name="Lindquist E."/>
            <person name="Daum C."/>
            <person name="Ramamoorthy G.K."/>
            <person name="Gryganskyi A."/>
            <person name="Culley D."/>
            <person name="Magnuson J.K."/>
            <person name="James T.Y."/>
            <person name="O'Malley M.A."/>
            <person name="Stajich J.E."/>
            <person name="Spatafora J.W."/>
            <person name="Visel A."/>
            <person name="Grigoriev I.V."/>
        </authorList>
    </citation>
    <scope>NUCLEOTIDE SEQUENCE [LARGE SCALE GENOMIC DNA]</scope>
    <source>
        <strain evidence="1 2">CBS 931.73</strain>
    </source>
</reference>
<dbReference type="AlphaFoldDB" id="A0A1Y1XVR0"/>
<protein>
    <submittedName>
        <fullName evidence="1">Uncharacterized protein</fullName>
    </submittedName>
</protein>
<sequence length="52" mass="5807">MCIHGFVCFFADIERFRIKGKTTEEGYPVFDTTELNIGTGGGNHVTYVHLAL</sequence>
<dbReference type="Proteomes" id="UP000193498">
    <property type="component" value="Unassembled WGS sequence"/>
</dbReference>
<proteinExistence type="predicted"/>
<dbReference type="OrthoDB" id="20835at2759"/>
<feature type="non-terminal residue" evidence="1">
    <location>
        <position position="1"/>
    </location>
</feature>
<accession>A0A1Y1XVR0</accession>
<name>A0A1Y1XVR0_9FUNG</name>
<evidence type="ECO:0000313" key="1">
    <source>
        <dbReference type="EMBL" id="ORX89840.1"/>
    </source>
</evidence>
<evidence type="ECO:0000313" key="2">
    <source>
        <dbReference type="Proteomes" id="UP000193498"/>
    </source>
</evidence>
<comment type="caution">
    <text evidence="1">The sequence shown here is derived from an EMBL/GenBank/DDBJ whole genome shotgun (WGS) entry which is preliminary data.</text>
</comment>
<gene>
    <name evidence="1" type="ORF">K493DRAFT_318397</name>
</gene>